<organism evidence="9">
    <name type="scientific">bioreactor metagenome</name>
    <dbReference type="NCBI Taxonomy" id="1076179"/>
    <lineage>
        <taxon>unclassified sequences</taxon>
        <taxon>metagenomes</taxon>
        <taxon>ecological metagenomes</taxon>
    </lineage>
</organism>
<name>A0A644Z8B4_9ZZZZ</name>
<dbReference type="SMART" id="SM01133">
    <property type="entry name" value="DeoC"/>
    <property type="match status" value="1"/>
</dbReference>
<dbReference type="PANTHER" id="PTHR10889">
    <property type="entry name" value="DEOXYRIBOSE-PHOSPHATE ALDOLASE"/>
    <property type="match status" value="1"/>
</dbReference>
<dbReference type="EC" id="4.1.2.4" evidence="3"/>
<dbReference type="GO" id="GO:0004139">
    <property type="term" value="F:deoxyribose-phosphate aldolase activity"/>
    <property type="evidence" value="ECO:0007669"/>
    <property type="project" value="UniProtKB-EC"/>
</dbReference>
<dbReference type="CDD" id="cd00959">
    <property type="entry name" value="DeoC"/>
    <property type="match status" value="1"/>
</dbReference>
<dbReference type="AlphaFoldDB" id="A0A644Z8B4"/>
<gene>
    <name evidence="9" type="primary">deoC_23</name>
    <name evidence="9" type="ORF">SDC9_83722</name>
</gene>
<dbReference type="PANTHER" id="PTHR10889:SF3">
    <property type="entry name" value="DEOXYRIBOSE-PHOSPHATE ALDOLASE"/>
    <property type="match status" value="1"/>
</dbReference>
<dbReference type="InterPro" id="IPR013785">
    <property type="entry name" value="Aldolase_TIM"/>
</dbReference>
<dbReference type="InterPro" id="IPR002915">
    <property type="entry name" value="DeoC/FbaB/LacD_aldolase"/>
</dbReference>
<evidence type="ECO:0000256" key="3">
    <source>
        <dbReference type="ARBA" id="ARBA00012515"/>
    </source>
</evidence>
<comment type="catalytic activity">
    <reaction evidence="8">
        <text>2-deoxy-D-ribose 5-phosphate = D-glyceraldehyde 3-phosphate + acetaldehyde</text>
        <dbReference type="Rhea" id="RHEA:12821"/>
        <dbReference type="ChEBI" id="CHEBI:15343"/>
        <dbReference type="ChEBI" id="CHEBI:59776"/>
        <dbReference type="ChEBI" id="CHEBI:62877"/>
        <dbReference type="EC" id="4.1.2.4"/>
    </reaction>
</comment>
<accession>A0A644Z8B4</accession>
<evidence type="ECO:0000313" key="9">
    <source>
        <dbReference type="EMBL" id="MPM37116.1"/>
    </source>
</evidence>
<evidence type="ECO:0000256" key="5">
    <source>
        <dbReference type="ARBA" id="ARBA00023270"/>
    </source>
</evidence>
<dbReference type="InterPro" id="IPR011343">
    <property type="entry name" value="DeoC"/>
</dbReference>
<dbReference type="SUPFAM" id="SSF51569">
    <property type="entry name" value="Aldolase"/>
    <property type="match status" value="1"/>
</dbReference>
<dbReference type="EMBL" id="VSSQ01007833">
    <property type="protein sequence ID" value="MPM37116.1"/>
    <property type="molecule type" value="Genomic_DNA"/>
</dbReference>
<reference evidence="9" key="1">
    <citation type="submission" date="2019-08" db="EMBL/GenBank/DDBJ databases">
        <authorList>
            <person name="Kucharzyk K."/>
            <person name="Murdoch R.W."/>
            <person name="Higgins S."/>
            <person name="Loffler F."/>
        </authorList>
    </citation>
    <scope>NUCLEOTIDE SEQUENCE</scope>
</reference>
<comment type="caution">
    <text evidence="9">The sequence shown here is derived from an EMBL/GenBank/DDBJ whole genome shotgun (WGS) entry which is preliminary data.</text>
</comment>
<sequence length="278" mass="29779">MTKIIIKDSLRVATNVAKSNMNAGVYAKALSMIDLTSLNTTDTISKIVKMTNKVNRFKAEFPGRPQVAAICVFPNFASVVKEHLKDTEVKIAVVAGVFPSSQSFTSIKVAECEMAAAQGADEVDIVLSLGKFLEGDLDGAGKEIARIKGAIGDSHLKVILESGSIGDEQMIYNASMLAMEHGADFIKTSTGKTEPAATPEAAIAMCTAIADFHKKSGKKVGFKPAGGIVSPEDAVLYYSIVQTILGDQWLNSMLFRIGASRLANNLLSKLEEHDVNYF</sequence>
<dbReference type="Gene3D" id="3.20.20.70">
    <property type="entry name" value="Aldolase class I"/>
    <property type="match status" value="1"/>
</dbReference>
<comment type="pathway">
    <text evidence="1">Carbohydrate degradation; 2-deoxy-D-ribose 1-phosphate degradation; D-glyceraldehyde 3-phosphate and acetaldehyde from 2-deoxy-alpha-D-ribose 1-phosphate: step 2/2.</text>
</comment>
<dbReference type="PIRSF" id="PIRSF001357">
    <property type="entry name" value="DeoC"/>
    <property type="match status" value="1"/>
</dbReference>
<dbReference type="GO" id="GO:0016052">
    <property type="term" value="P:carbohydrate catabolic process"/>
    <property type="evidence" value="ECO:0007669"/>
    <property type="project" value="TreeGrafter"/>
</dbReference>
<keyword evidence="4 9" id="KW-0456">Lyase</keyword>
<protein>
    <recommendedName>
        <fullName evidence="3">deoxyribose-phosphate aldolase</fullName>
        <ecNumber evidence="3">4.1.2.4</ecNumber>
    </recommendedName>
    <alternativeName>
        <fullName evidence="7">2-deoxy-D-ribose 5-phosphate aldolase</fullName>
    </alternativeName>
    <alternativeName>
        <fullName evidence="6">Phosphodeoxyriboaldolase</fullName>
    </alternativeName>
</protein>
<dbReference type="GO" id="GO:0009264">
    <property type="term" value="P:deoxyribonucleotide catabolic process"/>
    <property type="evidence" value="ECO:0007669"/>
    <property type="project" value="InterPro"/>
</dbReference>
<evidence type="ECO:0000256" key="8">
    <source>
        <dbReference type="ARBA" id="ARBA00048791"/>
    </source>
</evidence>
<proteinExistence type="inferred from homology"/>
<dbReference type="Pfam" id="PF01791">
    <property type="entry name" value="DeoC"/>
    <property type="match status" value="1"/>
</dbReference>
<evidence type="ECO:0000256" key="4">
    <source>
        <dbReference type="ARBA" id="ARBA00023239"/>
    </source>
</evidence>
<keyword evidence="5" id="KW-0704">Schiff base</keyword>
<evidence type="ECO:0000256" key="7">
    <source>
        <dbReference type="ARBA" id="ARBA00032755"/>
    </source>
</evidence>
<comment type="similarity">
    <text evidence="2">Belongs to the DeoC/FbaB aldolase family. DeoC type 2 subfamily.</text>
</comment>
<dbReference type="GO" id="GO:0005737">
    <property type="term" value="C:cytoplasm"/>
    <property type="evidence" value="ECO:0007669"/>
    <property type="project" value="InterPro"/>
</dbReference>
<evidence type="ECO:0000256" key="1">
    <source>
        <dbReference type="ARBA" id="ARBA00004816"/>
    </source>
</evidence>
<evidence type="ECO:0000256" key="2">
    <source>
        <dbReference type="ARBA" id="ARBA00009473"/>
    </source>
</evidence>
<dbReference type="NCBIfam" id="TIGR00126">
    <property type="entry name" value="deoC"/>
    <property type="match status" value="1"/>
</dbReference>
<evidence type="ECO:0000256" key="6">
    <source>
        <dbReference type="ARBA" id="ARBA00031814"/>
    </source>
</evidence>